<dbReference type="SUPFAM" id="SSF53098">
    <property type="entry name" value="Ribonuclease H-like"/>
    <property type="match status" value="1"/>
</dbReference>
<dbReference type="EMBL" id="WHUW01000020">
    <property type="protein sequence ID" value="KAF8436864.1"/>
    <property type="molecule type" value="Genomic_DNA"/>
</dbReference>
<accession>A0AAD4BQQ9</accession>
<name>A0AAD4BQQ9_BOLED</name>
<reference evidence="1" key="2">
    <citation type="journal article" date="2020" name="Nat. Commun.">
        <title>Large-scale genome sequencing of mycorrhizal fungi provides insights into the early evolution of symbiotic traits.</title>
        <authorList>
            <person name="Miyauchi S."/>
            <person name="Kiss E."/>
            <person name="Kuo A."/>
            <person name="Drula E."/>
            <person name="Kohler A."/>
            <person name="Sanchez-Garcia M."/>
            <person name="Morin E."/>
            <person name="Andreopoulos B."/>
            <person name="Barry K.W."/>
            <person name="Bonito G."/>
            <person name="Buee M."/>
            <person name="Carver A."/>
            <person name="Chen C."/>
            <person name="Cichocki N."/>
            <person name="Clum A."/>
            <person name="Culley D."/>
            <person name="Crous P.W."/>
            <person name="Fauchery L."/>
            <person name="Girlanda M."/>
            <person name="Hayes R.D."/>
            <person name="Keri Z."/>
            <person name="LaButti K."/>
            <person name="Lipzen A."/>
            <person name="Lombard V."/>
            <person name="Magnuson J."/>
            <person name="Maillard F."/>
            <person name="Murat C."/>
            <person name="Nolan M."/>
            <person name="Ohm R.A."/>
            <person name="Pangilinan J."/>
            <person name="Pereira M.F."/>
            <person name="Perotto S."/>
            <person name="Peter M."/>
            <person name="Pfister S."/>
            <person name="Riley R."/>
            <person name="Sitrit Y."/>
            <person name="Stielow J.B."/>
            <person name="Szollosi G."/>
            <person name="Zifcakova L."/>
            <person name="Stursova M."/>
            <person name="Spatafora J.W."/>
            <person name="Tedersoo L."/>
            <person name="Vaario L.M."/>
            <person name="Yamada A."/>
            <person name="Yan M."/>
            <person name="Wang P."/>
            <person name="Xu J."/>
            <person name="Bruns T."/>
            <person name="Baldrian P."/>
            <person name="Vilgalys R."/>
            <person name="Dunand C."/>
            <person name="Henrissat B."/>
            <person name="Grigoriev I.V."/>
            <person name="Hibbett D."/>
            <person name="Nagy L.G."/>
            <person name="Martin F.M."/>
        </authorList>
    </citation>
    <scope>NUCLEOTIDE SEQUENCE</scope>
    <source>
        <strain evidence="1">BED1</strain>
    </source>
</reference>
<evidence type="ECO:0000313" key="2">
    <source>
        <dbReference type="Proteomes" id="UP001194468"/>
    </source>
</evidence>
<reference evidence="1" key="1">
    <citation type="submission" date="2019-10" db="EMBL/GenBank/DDBJ databases">
        <authorList>
            <consortium name="DOE Joint Genome Institute"/>
            <person name="Kuo A."/>
            <person name="Miyauchi S."/>
            <person name="Kiss E."/>
            <person name="Drula E."/>
            <person name="Kohler A."/>
            <person name="Sanchez-Garcia M."/>
            <person name="Andreopoulos B."/>
            <person name="Barry K.W."/>
            <person name="Bonito G."/>
            <person name="Buee M."/>
            <person name="Carver A."/>
            <person name="Chen C."/>
            <person name="Cichocki N."/>
            <person name="Clum A."/>
            <person name="Culley D."/>
            <person name="Crous P.W."/>
            <person name="Fauchery L."/>
            <person name="Girlanda M."/>
            <person name="Hayes R."/>
            <person name="Keri Z."/>
            <person name="LaButti K."/>
            <person name="Lipzen A."/>
            <person name="Lombard V."/>
            <person name="Magnuson J."/>
            <person name="Maillard F."/>
            <person name="Morin E."/>
            <person name="Murat C."/>
            <person name="Nolan M."/>
            <person name="Ohm R."/>
            <person name="Pangilinan J."/>
            <person name="Pereira M."/>
            <person name="Perotto S."/>
            <person name="Peter M."/>
            <person name="Riley R."/>
            <person name="Sitrit Y."/>
            <person name="Stielow B."/>
            <person name="Szollosi G."/>
            <person name="Zifcakova L."/>
            <person name="Stursova M."/>
            <person name="Spatafora J.W."/>
            <person name="Tedersoo L."/>
            <person name="Vaario L.-M."/>
            <person name="Yamada A."/>
            <person name="Yan M."/>
            <person name="Wang P."/>
            <person name="Xu J."/>
            <person name="Bruns T."/>
            <person name="Baldrian P."/>
            <person name="Vilgalys R."/>
            <person name="Henrissat B."/>
            <person name="Grigoriev I.V."/>
            <person name="Hibbett D."/>
            <person name="Nagy L.G."/>
            <person name="Martin F.M."/>
        </authorList>
    </citation>
    <scope>NUCLEOTIDE SEQUENCE</scope>
    <source>
        <strain evidence="1">BED1</strain>
    </source>
</reference>
<organism evidence="1 2">
    <name type="scientific">Boletus edulis BED1</name>
    <dbReference type="NCBI Taxonomy" id="1328754"/>
    <lineage>
        <taxon>Eukaryota</taxon>
        <taxon>Fungi</taxon>
        <taxon>Dikarya</taxon>
        <taxon>Basidiomycota</taxon>
        <taxon>Agaricomycotina</taxon>
        <taxon>Agaricomycetes</taxon>
        <taxon>Agaricomycetidae</taxon>
        <taxon>Boletales</taxon>
        <taxon>Boletineae</taxon>
        <taxon>Boletaceae</taxon>
        <taxon>Boletoideae</taxon>
        <taxon>Boletus</taxon>
    </lineage>
</organism>
<proteinExistence type="predicted"/>
<dbReference type="AlphaFoldDB" id="A0AAD4BQQ9"/>
<feature type="non-terminal residue" evidence="1">
    <location>
        <position position="1"/>
    </location>
</feature>
<sequence length="176" mass="19693">LDNASNNKTMMVELGKLLATCNIPFHAADQCIMCFPHIINLCSQDVIHAFDKTNLDGLDAMFTDLFDDPAEKNRFVAAITRLPIDIGQETVRCICASGLPRDQFTNIIISGNEKGWFHGPSSETIKVPQNELLCDVQTRWNLTYFMLRLAWVEERGKEDADGVEDTVAARAGCWRG</sequence>
<dbReference type="Proteomes" id="UP001194468">
    <property type="component" value="Unassembled WGS sequence"/>
</dbReference>
<dbReference type="InterPro" id="IPR012337">
    <property type="entry name" value="RNaseH-like_sf"/>
</dbReference>
<gene>
    <name evidence="1" type="ORF">L210DRAFT_863915</name>
</gene>
<protein>
    <submittedName>
        <fullName evidence="1">Uncharacterized protein</fullName>
    </submittedName>
</protein>
<keyword evidence="2" id="KW-1185">Reference proteome</keyword>
<comment type="caution">
    <text evidence="1">The sequence shown here is derived from an EMBL/GenBank/DDBJ whole genome shotgun (WGS) entry which is preliminary data.</text>
</comment>
<evidence type="ECO:0000313" key="1">
    <source>
        <dbReference type="EMBL" id="KAF8436864.1"/>
    </source>
</evidence>